<feature type="region of interest" description="Disordered" evidence="1">
    <location>
        <begin position="742"/>
        <end position="772"/>
    </location>
</feature>
<evidence type="ECO:0000256" key="1">
    <source>
        <dbReference type="SAM" id="MobiDB-lite"/>
    </source>
</evidence>
<protein>
    <submittedName>
        <fullName evidence="2">Uncharacterized protein</fullName>
    </submittedName>
</protein>
<sequence>MYAYPSPPVSPSEEYQPSSPNYGASKPSCVPYQGNPTYNCIPTSPVYIRPSSGHMKPAKDIKYTQEAQVFKQMMLESEAGTSKASTSAKPKPAVSYTAKEDARWSLMKDEEGMPIKDLASGLDYYTDGLCDQERTVQETEIALQRRIDEMNAAASNASHDVFYKKRASVETFKEKLKTQVREYLGAAKLLEANLVIRNEIREPMLVFQAEAAVAEASKLKDGLLESADKVDELMNIAQDVAEAKLRREGLEAMALFDEVDETMVDPSSDACEDAIHEVPWTDEEVEAELIRAFDEEADEKLAAVDATKVVDSDDAFLAKVNAIDCPPGLSRYDCISQTDKDRYNDMLLSLDGDDDYEDTKVDSIFGIVDAVSSSTAESSLLKTDLSFTTDGFTGFHAGLKSVGHKPKVSSPLVAQPVLTLEDEVALVDNDPQPLQFDFSRGRATKAHKGIAGHNPKMFNAGSFSKLAKDLLEYQTHASTRKRSRVDSSEDAPVKKTKSSHDFSTSKVYNAPEPIKIDFLSGGHAPSIVEFFAGGLLTADFLEADEPEEAPEAPAWEPLTSHRKRSCSDDFFTPSKKLKMTHEFSVPEIQLGQDAPEPVDMNFLSGGCALGTVDFSAGGLLTAEFLEADEGEPTTSMGSLVCEPLRANRKRSRCDDGFTPSKKVKMSHDFSDLEHNLSSLTSENMATETHPGKDILEAQSSPRTPRLIKAMKGSRKAGPATKVFKAGIFTDALKDKTVVEPLPTSRKRSYSDDDGASIKRSFPTSDSNTPVKKAKLSASTTELVQTLLFDINAYVDGHLSPPSNTTTKSTVVPNTKAKAKYAANVGIWRNAISKTSGAKMDAVMGKIGGKKDGLGGLREKYLAGRGGKVGAACKMSMRKMARV</sequence>
<feature type="compositionally biased region" description="Basic and acidic residues" evidence="1">
    <location>
        <begin position="484"/>
        <end position="493"/>
    </location>
</feature>
<name>A0A517LLI3_9PEZI</name>
<proteinExistence type="predicted"/>
<feature type="compositionally biased region" description="Low complexity" evidence="1">
    <location>
        <begin position="11"/>
        <end position="20"/>
    </location>
</feature>
<feature type="region of interest" description="Disordered" evidence="1">
    <location>
        <begin position="477"/>
        <end position="504"/>
    </location>
</feature>
<reference evidence="2 3" key="1">
    <citation type="submission" date="2019-07" db="EMBL/GenBank/DDBJ databases">
        <title>Finished genome of Venturia effusa.</title>
        <authorList>
            <person name="Young C.A."/>
            <person name="Cox M.P."/>
            <person name="Ganley A.R.D."/>
            <person name="David W.J."/>
        </authorList>
    </citation>
    <scope>NUCLEOTIDE SEQUENCE [LARGE SCALE GENOMIC DNA]</scope>
    <source>
        <strain evidence="3">albino</strain>
    </source>
</reference>
<dbReference type="AlphaFoldDB" id="A0A517LLI3"/>
<dbReference type="Proteomes" id="UP000316270">
    <property type="component" value="Chromosome 15"/>
</dbReference>
<organism evidence="2 3">
    <name type="scientific">Venturia effusa</name>
    <dbReference type="NCBI Taxonomy" id="50376"/>
    <lineage>
        <taxon>Eukaryota</taxon>
        <taxon>Fungi</taxon>
        <taxon>Dikarya</taxon>
        <taxon>Ascomycota</taxon>
        <taxon>Pezizomycotina</taxon>
        <taxon>Dothideomycetes</taxon>
        <taxon>Pleosporomycetidae</taxon>
        <taxon>Venturiales</taxon>
        <taxon>Venturiaceae</taxon>
        <taxon>Venturia</taxon>
    </lineage>
</organism>
<dbReference type="OrthoDB" id="3941201at2759"/>
<feature type="region of interest" description="Disordered" evidence="1">
    <location>
        <begin position="1"/>
        <end position="28"/>
    </location>
</feature>
<evidence type="ECO:0000313" key="2">
    <source>
        <dbReference type="EMBL" id="QDS76481.1"/>
    </source>
</evidence>
<keyword evidence="3" id="KW-1185">Reference proteome</keyword>
<dbReference type="EMBL" id="CP042199">
    <property type="protein sequence ID" value="QDS76481.1"/>
    <property type="molecule type" value="Genomic_DNA"/>
</dbReference>
<evidence type="ECO:0000313" key="3">
    <source>
        <dbReference type="Proteomes" id="UP000316270"/>
    </source>
</evidence>
<accession>A0A517LLI3</accession>
<feature type="compositionally biased region" description="Pro residues" evidence="1">
    <location>
        <begin position="1"/>
        <end position="10"/>
    </location>
</feature>
<gene>
    <name evidence="2" type="ORF">FKW77_005128</name>
</gene>